<keyword evidence="4" id="KW-1185">Reference proteome</keyword>
<dbReference type="RefSeq" id="WP_251936001.1">
    <property type="nucleotide sequence ID" value="NZ_CP098747.1"/>
</dbReference>
<dbReference type="InterPro" id="IPR006016">
    <property type="entry name" value="UspA"/>
</dbReference>
<accession>A0ABY4W559</accession>
<protein>
    <submittedName>
        <fullName evidence="3">Universal stress protein</fullName>
    </submittedName>
</protein>
<dbReference type="EMBL" id="CP098747">
    <property type="protein sequence ID" value="USG62325.1"/>
    <property type="molecule type" value="Genomic_DNA"/>
</dbReference>
<dbReference type="InterPro" id="IPR006015">
    <property type="entry name" value="Universal_stress_UspA"/>
</dbReference>
<evidence type="ECO:0000313" key="3">
    <source>
        <dbReference type="EMBL" id="USG62325.1"/>
    </source>
</evidence>
<evidence type="ECO:0000259" key="2">
    <source>
        <dbReference type="Pfam" id="PF00582"/>
    </source>
</evidence>
<evidence type="ECO:0000313" key="4">
    <source>
        <dbReference type="Proteomes" id="UP001056291"/>
    </source>
</evidence>
<dbReference type="Pfam" id="PF00582">
    <property type="entry name" value="Usp"/>
    <property type="match status" value="2"/>
</dbReference>
<sequence>MSIKTILLHLNNDPQLESRIETALNLAALHGAHIKALYTIAQVTVPTSFMGYVPPEFIEQSKVTEEAQAAEAKAKLEKLSSTAGQEVEVVVEEGYAPDLINEHAVAVDLVIVGQGDPDADNNMQSQYIADELVVSSPRPVLVIPYAGEYAKFGKHVLVAWNNSREASRALHESLPFLTNADKVTLLSVNADEDESYETDHVLAHLKRHGIEATFKAGVWPDIKVGDALLDALVDYSADMLVMGAYGHSRLREMILGGATENTLAHMTAPVLFAH</sequence>
<proteinExistence type="inferred from homology"/>
<dbReference type="SUPFAM" id="SSF52402">
    <property type="entry name" value="Adenine nucleotide alpha hydrolases-like"/>
    <property type="match status" value="2"/>
</dbReference>
<dbReference type="CDD" id="cd00293">
    <property type="entry name" value="USP-like"/>
    <property type="match status" value="1"/>
</dbReference>
<dbReference type="Gene3D" id="3.40.50.12370">
    <property type="match status" value="1"/>
</dbReference>
<evidence type="ECO:0000256" key="1">
    <source>
        <dbReference type="ARBA" id="ARBA00008791"/>
    </source>
</evidence>
<dbReference type="PRINTS" id="PR01438">
    <property type="entry name" value="UNVRSLSTRESS"/>
</dbReference>
<dbReference type="PANTHER" id="PTHR46268:SF15">
    <property type="entry name" value="UNIVERSAL STRESS PROTEIN HP_0031"/>
    <property type="match status" value="1"/>
</dbReference>
<organism evidence="3 4">
    <name type="scientific">Sneathiella marina</name>
    <dbReference type="NCBI Taxonomy" id="2950108"/>
    <lineage>
        <taxon>Bacteria</taxon>
        <taxon>Pseudomonadati</taxon>
        <taxon>Pseudomonadota</taxon>
        <taxon>Alphaproteobacteria</taxon>
        <taxon>Sneathiellales</taxon>
        <taxon>Sneathiellaceae</taxon>
        <taxon>Sneathiella</taxon>
    </lineage>
</organism>
<name>A0ABY4W559_9PROT</name>
<dbReference type="PANTHER" id="PTHR46268">
    <property type="entry name" value="STRESS RESPONSE PROTEIN NHAX"/>
    <property type="match status" value="1"/>
</dbReference>
<feature type="domain" description="UspA" evidence="2">
    <location>
        <begin position="224"/>
        <end position="272"/>
    </location>
</feature>
<comment type="similarity">
    <text evidence="1">Belongs to the universal stress protein A family.</text>
</comment>
<gene>
    <name evidence="3" type="ORF">NBZ79_04945</name>
</gene>
<dbReference type="Proteomes" id="UP001056291">
    <property type="component" value="Chromosome"/>
</dbReference>
<feature type="domain" description="UspA" evidence="2">
    <location>
        <begin position="4"/>
        <end position="144"/>
    </location>
</feature>
<reference evidence="3" key="1">
    <citation type="submission" date="2022-06" db="EMBL/GenBank/DDBJ databases">
        <title>Sneathiella actinostolidae sp. nov., isolated from a sea anemonein the Western Pacific Ocean.</title>
        <authorList>
            <person name="Wei M.J."/>
        </authorList>
    </citation>
    <scope>NUCLEOTIDE SEQUENCE</scope>
    <source>
        <strain evidence="3">PHK-P5</strain>
    </source>
</reference>